<dbReference type="Pfam" id="PF13731">
    <property type="entry name" value="WxL"/>
    <property type="match status" value="1"/>
</dbReference>
<evidence type="ECO:0000256" key="2">
    <source>
        <dbReference type="SAM" id="SignalP"/>
    </source>
</evidence>
<feature type="chain" id="PRO_5045303137" description="WxL domain-containing protein" evidence="2">
    <location>
        <begin position="26"/>
        <end position="712"/>
    </location>
</feature>
<evidence type="ECO:0000313" key="5">
    <source>
        <dbReference type="Proteomes" id="UP000707477"/>
    </source>
</evidence>
<comment type="caution">
    <text evidence="4">The sequence shown here is derived from an EMBL/GenBank/DDBJ whole genome shotgun (WGS) entry which is preliminary data.</text>
</comment>
<dbReference type="SUPFAM" id="SSF49899">
    <property type="entry name" value="Concanavalin A-like lectins/glucanases"/>
    <property type="match status" value="1"/>
</dbReference>
<keyword evidence="5" id="KW-1185">Reference proteome</keyword>
<dbReference type="InterPro" id="IPR013783">
    <property type="entry name" value="Ig-like_fold"/>
</dbReference>
<evidence type="ECO:0000259" key="3">
    <source>
        <dbReference type="Pfam" id="PF13731"/>
    </source>
</evidence>
<feature type="compositionally biased region" description="Polar residues" evidence="1">
    <location>
        <begin position="191"/>
        <end position="210"/>
    </location>
</feature>
<dbReference type="InterPro" id="IPR027994">
    <property type="entry name" value="WxL_dom"/>
</dbReference>
<feature type="domain" description="WxL" evidence="3">
    <location>
        <begin position="574"/>
        <end position="711"/>
    </location>
</feature>
<organism evidence="4 5">
    <name type="scientific">Levilactobacillus tujiorum</name>
    <dbReference type="NCBI Taxonomy" id="2912243"/>
    <lineage>
        <taxon>Bacteria</taxon>
        <taxon>Bacillati</taxon>
        <taxon>Bacillota</taxon>
        <taxon>Bacilli</taxon>
        <taxon>Lactobacillales</taxon>
        <taxon>Lactobacillaceae</taxon>
        <taxon>Levilactobacillus</taxon>
    </lineage>
</organism>
<evidence type="ECO:0000313" key="4">
    <source>
        <dbReference type="EMBL" id="NLR29824.1"/>
    </source>
</evidence>
<dbReference type="Gene3D" id="2.60.120.200">
    <property type="match status" value="1"/>
</dbReference>
<gene>
    <name evidence="4" type="ORF">HEQ44_06460</name>
</gene>
<dbReference type="RefSeq" id="WP_168849942.1">
    <property type="nucleotide sequence ID" value="NZ_JAAVSD010000014.1"/>
</dbReference>
<feature type="region of interest" description="Disordered" evidence="1">
    <location>
        <begin position="188"/>
        <end position="210"/>
    </location>
</feature>
<feature type="signal peptide" evidence="2">
    <location>
        <begin position="1"/>
        <end position="25"/>
    </location>
</feature>
<accession>A0ABX1L6C6</accession>
<name>A0ABX1L6C6_9LACO</name>
<protein>
    <recommendedName>
        <fullName evidence="3">WxL domain-containing protein</fullName>
    </recommendedName>
</protein>
<dbReference type="Gene3D" id="2.60.40.10">
    <property type="entry name" value="Immunoglobulins"/>
    <property type="match status" value="1"/>
</dbReference>
<dbReference type="EMBL" id="JAAVSD010000014">
    <property type="protein sequence ID" value="NLR29824.1"/>
    <property type="molecule type" value="Genomic_DNA"/>
</dbReference>
<keyword evidence="2" id="KW-0732">Signal</keyword>
<proteinExistence type="predicted"/>
<reference evidence="4 5" key="1">
    <citation type="submission" date="2020-03" db="EMBL/GenBank/DDBJ databases">
        <authorList>
            <person name="Zhang Z."/>
            <person name="Guo Z."/>
            <person name="Hou Q."/>
            <person name="Shen X."/>
        </authorList>
    </citation>
    <scope>NUCLEOTIDE SEQUENCE [LARGE SCALE GENOMIC DNA]</scope>
    <source>
        <strain evidence="4 5">HBUAS51329</strain>
    </source>
</reference>
<evidence type="ECO:0000256" key="1">
    <source>
        <dbReference type="SAM" id="MobiDB-lite"/>
    </source>
</evidence>
<dbReference type="Proteomes" id="UP000707477">
    <property type="component" value="Unassembled WGS sequence"/>
</dbReference>
<sequence length="712" mass="76428">MLKQWLSAGLILLAVTLSSGMTAHADSDYTHALATAPQGILLDKTDSVMALGTASTSSAAVVDTTNPTTLGTQAVSLTNGAGKFGSIWSTNDDYFDLNKDETVSLWMYFGNKGIEGGDGLAFVLQNDPAGLAASPIFGRFGVQGETLGVWGVDKNPLQKTREGIAKTAIQNSWALAFDTHANMQADGQAAGQANSFDIGSPNNHAGSNYPGNETAYHQYVDSGLFGMARLNYYYSLRYNGLIMNSKNPGFLGDGQWHHVTVRWNAADGLLNYTFNDKNPETGERQNGIKRSIRLNRKLIDPNNTGRIRWGITGASGSHWSNNLVIFENTPGLVNGTADATLTNLTRGREIQPQGGAVANDQVRLDYHLNYLGGRKSWSDVLAHLRLPKLIEFDTAQISYGDGRAPETLDVGAIKDRELLTKLSYAMDNAYPSATISLTGRIAPVSTTTKVARTSSVFTSNAMIKTAETPAFTVNPSVDLDLDVTSGQALTVKPNRGTTVTGKVTMMTSAATKPAVRIEPILNKQALPTMALNADGQFSLPVTPDMLRPGLNTLTLQAVTADGDKSNRVTVTITVKGELKFDYISPDESFQTSELTGKDQLIHREGSWQIRIQDTRGTGSQWTLLAQTTPFMDSNGVRLGGGPVYVNGRGITPIGATPTPVLTHKTNDANLDGKFNVADNWTRQTGVLLAVDNGTAPGNYTGSITWTLEDAPR</sequence>
<dbReference type="InterPro" id="IPR013320">
    <property type="entry name" value="ConA-like_dom_sf"/>
</dbReference>